<feature type="chain" id="PRO_5032954277" evidence="11">
    <location>
        <begin position="29"/>
        <end position="678"/>
    </location>
</feature>
<evidence type="ECO:0000256" key="10">
    <source>
        <dbReference type="SAM" id="MobiDB-lite"/>
    </source>
</evidence>
<dbReference type="InterPro" id="IPR036942">
    <property type="entry name" value="Beta-barrel_TonB_sf"/>
</dbReference>
<feature type="compositionally biased region" description="Acidic residues" evidence="10">
    <location>
        <begin position="284"/>
        <end position="295"/>
    </location>
</feature>
<evidence type="ECO:0000259" key="13">
    <source>
        <dbReference type="Pfam" id="PF07715"/>
    </source>
</evidence>
<evidence type="ECO:0000256" key="8">
    <source>
        <dbReference type="PROSITE-ProRule" id="PRU01360"/>
    </source>
</evidence>
<dbReference type="RefSeq" id="WP_183907588.1">
    <property type="nucleotide sequence ID" value="NZ_JACHXZ010000001.1"/>
</dbReference>
<evidence type="ECO:0000256" key="2">
    <source>
        <dbReference type="ARBA" id="ARBA00022448"/>
    </source>
</evidence>
<dbReference type="PROSITE" id="PS52016">
    <property type="entry name" value="TONB_DEPENDENT_REC_3"/>
    <property type="match status" value="1"/>
</dbReference>
<evidence type="ECO:0000256" key="3">
    <source>
        <dbReference type="ARBA" id="ARBA00022452"/>
    </source>
</evidence>
<keyword evidence="15" id="KW-1185">Reference proteome</keyword>
<feature type="domain" description="TonB-dependent receptor-like beta-barrel" evidence="12">
    <location>
        <begin position="298"/>
        <end position="647"/>
    </location>
</feature>
<dbReference type="GO" id="GO:0044718">
    <property type="term" value="P:siderophore transmembrane transport"/>
    <property type="evidence" value="ECO:0007669"/>
    <property type="project" value="TreeGrafter"/>
</dbReference>
<comment type="caution">
    <text evidence="14">The sequence shown here is derived from an EMBL/GenBank/DDBJ whole genome shotgun (WGS) entry which is preliminary data.</text>
</comment>
<evidence type="ECO:0000256" key="1">
    <source>
        <dbReference type="ARBA" id="ARBA00004571"/>
    </source>
</evidence>
<dbReference type="Proteomes" id="UP000559987">
    <property type="component" value="Unassembled WGS sequence"/>
</dbReference>
<comment type="similarity">
    <text evidence="8 9">Belongs to the TonB-dependent receptor family.</text>
</comment>
<feature type="signal peptide" evidence="11">
    <location>
        <begin position="1"/>
        <end position="28"/>
    </location>
</feature>
<evidence type="ECO:0000256" key="7">
    <source>
        <dbReference type="ARBA" id="ARBA00023237"/>
    </source>
</evidence>
<keyword evidence="7 8" id="KW-0998">Cell outer membrane</keyword>
<accession>A0A839UNW3</accession>
<evidence type="ECO:0000259" key="12">
    <source>
        <dbReference type="Pfam" id="PF00593"/>
    </source>
</evidence>
<keyword evidence="14" id="KW-0675">Receptor</keyword>
<dbReference type="InterPro" id="IPR012910">
    <property type="entry name" value="Plug_dom"/>
</dbReference>
<proteinExistence type="inferred from homology"/>
<dbReference type="EMBL" id="JACHXZ010000001">
    <property type="protein sequence ID" value="MBB3167127.1"/>
    <property type="molecule type" value="Genomic_DNA"/>
</dbReference>
<comment type="subcellular location">
    <subcellularLocation>
        <location evidence="1 8">Cell outer membrane</location>
        <topology evidence="1 8">Multi-pass membrane protein</topology>
    </subcellularLocation>
</comment>
<gene>
    <name evidence="14" type="ORF">FHS30_000303</name>
</gene>
<dbReference type="Gene3D" id="2.170.130.10">
    <property type="entry name" value="TonB-dependent receptor, plug domain"/>
    <property type="match status" value="1"/>
</dbReference>
<keyword evidence="6 8" id="KW-0472">Membrane</keyword>
<dbReference type="PANTHER" id="PTHR30069:SF40">
    <property type="entry name" value="TONB-DEPENDENT RECEPTOR NMB0964-RELATED"/>
    <property type="match status" value="1"/>
</dbReference>
<feature type="domain" description="TonB-dependent receptor plug" evidence="13">
    <location>
        <begin position="50"/>
        <end position="152"/>
    </location>
</feature>
<keyword evidence="4 8" id="KW-0812">Transmembrane</keyword>
<keyword evidence="3 8" id="KW-1134">Transmembrane beta strand</keyword>
<dbReference type="Gene3D" id="2.40.170.20">
    <property type="entry name" value="TonB-dependent receptor, beta-barrel domain"/>
    <property type="match status" value="1"/>
</dbReference>
<dbReference type="InterPro" id="IPR037066">
    <property type="entry name" value="Plug_dom_sf"/>
</dbReference>
<evidence type="ECO:0000256" key="11">
    <source>
        <dbReference type="SAM" id="SignalP"/>
    </source>
</evidence>
<dbReference type="InterPro" id="IPR000531">
    <property type="entry name" value="Beta-barrel_TonB"/>
</dbReference>
<sequence>MYHRFSAPVWGRSALWLAIACAPLSVNAANSDLEEVLVTASPLAKQSDALTQPATQLSGEALRRKASSTLGESLQDELGMRSASFGPGVGAPVIRGQSANRVKVMQNHLGSMDVAGASPDHANSVEPLLAERIEVLRGPATLRYGNDAIGGVVNVIDNRIPDEAIDGLRGAGEVRYHSVNQQSAAIGLLEGGSGNWAWHLDGLHRDSDLMRIPGEAHLDADTHSDEEPEAEADHGRLPNSQAEASAGAFGVSRQFEQGYIGFSISSLDNHYGIPPGGHAHAHEEEAEEPEGEEEEQVRIEMHQTRYDLKGELHDLAPWAEQLSFRLAYNDYSHTELEGGAPGTRFINQAWEGRVEAIHLDGDARRGAVGLQWGQREFSALGEEAFIPRSDIGNLGIFALEEYTRGAWVFELGGRIEHSEIKPDHNRGRDFTSLSLSGAAHWHIDEQHHLSLGLARAQRAPSVEELYAEGPHLAEQLYARGDSALTPETSHNIDLSYHYEGPIHATLNLFNNRIADFIYKINTGTEADELPLYQYTQTGARFYGAEVQFDVALHEHWQLSAFGDTVRAQTHAGEDLPRISAPRAGLTLDHSQGPWQAELRTSYVWPQRNPGLEEVAVDGYTRVDLSASYALDIGDQQTVLLFARATNLTNAEIRNASSILRAYAPDAGRSLALGARWQF</sequence>
<keyword evidence="5 9" id="KW-0798">TonB box</keyword>
<dbReference type="Pfam" id="PF00593">
    <property type="entry name" value="TonB_dep_Rec_b-barrel"/>
    <property type="match status" value="1"/>
</dbReference>
<organism evidence="14 15">
    <name type="scientific">Simiduia aestuariiviva</name>
    <dbReference type="NCBI Taxonomy" id="1510459"/>
    <lineage>
        <taxon>Bacteria</taxon>
        <taxon>Pseudomonadati</taxon>
        <taxon>Pseudomonadota</taxon>
        <taxon>Gammaproteobacteria</taxon>
        <taxon>Cellvibrionales</taxon>
        <taxon>Cellvibrionaceae</taxon>
        <taxon>Simiduia</taxon>
    </lineage>
</organism>
<dbReference type="SUPFAM" id="SSF56935">
    <property type="entry name" value="Porins"/>
    <property type="match status" value="1"/>
</dbReference>
<name>A0A839UNW3_9GAMM</name>
<keyword evidence="11" id="KW-0732">Signal</keyword>
<evidence type="ECO:0000256" key="5">
    <source>
        <dbReference type="ARBA" id="ARBA00023077"/>
    </source>
</evidence>
<evidence type="ECO:0000256" key="6">
    <source>
        <dbReference type="ARBA" id="ARBA00023136"/>
    </source>
</evidence>
<dbReference type="GO" id="GO:0015344">
    <property type="term" value="F:siderophore uptake transmembrane transporter activity"/>
    <property type="evidence" value="ECO:0007669"/>
    <property type="project" value="TreeGrafter"/>
</dbReference>
<keyword evidence="2 8" id="KW-0813">Transport</keyword>
<protein>
    <submittedName>
        <fullName evidence="14">Iron complex outermembrane receptor protein</fullName>
    </submittedName>
</protein>
<dbReference type="PANTHER" id="PTHR30069">
    <property type="entry name" value="TONB-DEPENDENT OUTER MEMBRANE RECEPTOR"/>
    <property type="match status" value="1"/>
</dbReference>
<dbReference type="AlphaFoldDB" id="A0A839UNW3"/>
<feature type="region of interest" description="Disordered" evidence="10">
    <location>
        <begin position="273"/>
        <end position="295"/>
    </location>
</feature>
<evidence type="ECO:0000313" key="14">
    <source>
        <dbReference type="EMBL" id="MBB3167127.1"/>
    </source>
</evidence>
<dbReference type="GO" id="GO:0009279">
    <property type="term" value="C:cell outer membrane"/>
    <property type="evidence" value="ECO:0007669"/>
    <property type="project" value="UniProtKB-SubCell"/>
</dbReference>
<dbReference type="Pfam" id="PF07715">
    <property type="entry name" value="Plug"/>
    <property type="match status" value="1"/>
</dbReference>
<evidence type="ECO:0000256" key="4">
    <source>
        <dbReference type="ARBA" id="ARBA00022692"/>
    </source>
</evidence>
<dbReference type="InterPro" id="IPR039426">
    <property type="entry name" value="TonB-dep_rcpt-like"/>
</dbReference>
<evidence type="ECO:0000313" key="15">
    <source>
        <dbReference type="Proteomes" id="UP000559987"/>
    </source>
</evidence>
<reference evidence="14 15" key="1">
    <citation type="submission" date="2020-08" db="EMBL/GenBank/DDBJ databases">
        <title>Genomic Encyclopedia of Type Strains, Phase III (KMG-III): the genomes of soil and plant-associated and newly described type strains.</title>
        <authorList>
            <person name="Whitman W."/>
        </authorList>
    </citation>
    <scope>NUCLEOTIDE SEQUENCE [LARGE SCALE GENOMIC DNA]</scope>
    <source>
        <strain evidence="14 15">CECT 8571</strain>
    </source>
</reference>
<evidence type="ECO:0000256" key="9">
    <source>
        <dbReference type="RuleBase" id="RU003357"/>
    </source>
</evidence>